<dbReference type="GO" id="GO:0003700">
    <property type="term" value="F:DNA-binding transcription factor activity"/>
    <property type="evidence" value="ECO:0007669"/>
    <property type="project" value="InterPro"/>
</dbReference>
<keyword evidence="1" id="KW-0805">Transcription regulation</keyword>
<dbReference type="EMBL" id="DWWB01000086">
    <property type="protein sequence ID" value="HJC67887.1"/>
    <property type="molecule type" value="Genomic_DNA"/>
</dbReference>
<dbReference type="Gene3D" id="1.10.10.10">
    <property type="entry name" value="Winged helix-like DNA-binding domain superfamily/Winged helix DNA-binding domain"/>
    <property type="match status" value="1"/>
</dbReference>
<keyword evidence="2" id="KW-0238">DNA-binding</keyword>
<sequence length="144" mass="16818">MNVKRLYQNLPRLYDSMRKLLGDRKESCGLTRGQPRILDYLFHHDGCMQKDFCREYSLEASTVSNLLVAMEKDGLLRRERNPSTSRIVNVYITEEGKRVQKNLGPIYDELEEKAFRGISPEEKTYFLELLEKITNNLKGNDTVL</sequence>
<feature type="domain" description="HTH marR-type" evidence="4">
    <location>
        <begin position="3"/>
        <end position="135"/>
    </location>
</feature>
<evidence type="ECO:0000256" key="3">
    <source>
        <dbReference type="ARBA" id="ARBA00023163"/>
    </source>
</evidence>
<dbReference type="SUPFAM" id="SSF46785">
    <property type="entry name" value="Winged helix' DNA-binding domain"/>
    <property type="match status" value="1"/>
</dbReference>
<dbReference type="Pfam" id="PF12802">
    <property type="entry name" value="MarR_2"/>
    <property type="match status" value="1"/>
</dbReference>
<evidence type="ECO:0000313" key="5">
    <source>
        <dbReference type="EMBL" id="HJC67887.1"/>
    </source>
</evidence>
<dbReference type="GO" id="GO:0003677">
    <property type="term" value="F:DNA binding"/>
    <property type="evidence" value="ECO:0007669"/>
    <property type="project" value="UniProtKB-KW"/>
</dbReference>
<reference evidence="5" key="1">
    <citation type="journal article" date="2021" name="PeerJ">
        <title>Extensive microbial diversity within the chicken gut microbiome revealed by metagenomics and culture.</title>
        <authorList>
            <person name="Gilroy R."/>
            <person name="Ravi A."/>
            <person name="Getino M."/>
            <person name="Pursley I."/>
            <person name="Horton D.L."/>
            <person name="Alikhan N.F."/>
            <person name="Baker D."/>
            <person name="Gharbi K."/>
            <person name="Hall N."/>
            <person name="Watson M."/>
            <person name="Adriaenssens E.M."/>
            <person name="Foster-Nyarko E."/>
            <person name="Jarju S."/>
            <person name="Secka A."/>
            <person name="Antonio M."/>
            <person name="Oren A."/>
            <person name="Chaudhuri R.R."/>
            <person name="La Ragione R."/>
            <person name="Hildebrand F."/>
            <person name="Pallen M.J."/>
        </authorList>
    </citation>
    <scope>NUCLEOTIDE SEQUENCE</scope>
    <source>
        <strain evidence="5">CHK198-12963</strain>
    </source>
</reference>
<reference evidence="5" key="2">
    <citation type="submission" date="2021-04" db="EMBL/GenBank/DDBJ databases">
        <authorList>
            <person name="Gilroy R."/>
        </authorList>
    </citation>
    <scope>NUCLEOTIDE SEQUENCE</scope>
    <source>
        <strain evidence="5">CHK198-12963</strain>
    </source>
</reference>
<keyword evidence="3" id="KW-0804">Transcription</keyword>
<dbReference type="PROSITE" id="PS50995">
    <property type="entry name" value="HTH_MARR_2"/>
    <property type="match status" value="1"/>
</dbReference>
<comment type="caution">
    <text evidence="5">The sequence shown here is derived from an EMBL/GenBank/DDBJ whole genome shotgun (WGS) entry which is preliminary data.</text>
</comment>
<proteinExistence type="predicted"/>
<name>A0A9D2TGQ2_9FIRM</name>
<organism evidence="5 6">
    <name type="scientific">Candidatus Enterocloster excrementigallinarum</name>
    <dbReference type="NCBI Taxonomy" id="2838558"/>
    <lineage>
        <taxon>Bacteria</taxon>
        <taxon>Bacillati</taxon>
        <taxon>Bacillota</taxon>
        <taxon>Clostridia</taxon>
        <taxon>Lachnospirales</taxon>
        <taxon>Lachnospiraceae</taxon>
        <taxon>Enterocloster</taxon>
    </lineage>
</organism>
<evidence type="ECO:0000256" key="1">
    <source>
        <dbReference type="ARBA" id="ARBA00023015"/>
    </source>
</evidence>
<accession>A0A9D2TGQ2</accession>
<evidence type="ECO:0000313" key="6">
    <source>
        <dbReference type="Proteomes" id="UP000823863"/>
    </source>
</evidence>
<dbReference type="InterPro" id="IPR036388">
    <property type="entry name" value="WH-like_DNA-bd_sf"/>
</dbReference>
<evidence type="ECO:0000256" key="2">
    <source>
        <dbReference type="ARBA" id="ARBA00023125"/>
    </source>
</evidence>
<dbReference type="InterPro" id="IPR036390">
    <property type="entry name" value="WH_DNA-bd_sf"/>
</dbReference>
<dbReference type="SMART" id="SM00347">
    <property type="entry name" value="HTH_MARR"/>
    <property type="match status" value="1"/>
</dbReference>
<gene>
    <name evidence="5" type="ORF">H9931_14445</name>
</gene>
<dbReference type="InterPro" id="IPR000835">
    <property type="entry name" value="HTH_MarR-typ"/>
</dbReference>
<dbReference type="PRINTS" id="PR00598">
    <property type="entry name" value="HTHMARR"/>
</dbReference>
<protein>
    <submittedName>
        <fullName evidence="5">MarR family transcriptional regulator</fullName>
    </submittedName>
</protein>
<dbReference type="PANTHER" id="PTHR42756">
    <property type="entry name" value="TRANSCRIPTIONAL REGULATOR, MARR"/>
    <property type="match status" value="1"/>
</dbReference>
<dbReference type="PANTHER" id="PTHR42756:SF1">
    <property type="entry name" value="TRANSCRIPTIONAL REPRESSOR OF EMRAB OPERON"/>
    <property type="match status" value="1"/>
</dbReference>
<dbReference type="Proteomes" id="UP000823863">
    <property type="component" value="Unassembled WGS sequence"/>
</dbReference>
<dbReference type="AlphaFoldDB" id="A0A9D2TGQ2"/>
<evidence type="ECO:0000259" key="4">
    <source>
        <dbReference type="PROSITE" id="PS50995"/>
    </source>
</evidence>